<reference evidence="6 7" key="1">
    <citation type="submission" date="2010-10" db="EMBL/GenBank/DDBJ databases">
        <authorList>
            <person name="Durkin A.S."/>
            <person name="Madupu R."/>
            <person name="Torralba M."/>
            <person name="Gillis M."/>
            <person name="Methe B."/>
            <person name="Sutton G."/>
            <person name="Nelson K.E."/>
        </authorList>
    </citation>
    <scope>NUCLEOTIDE SEQUENCE [LARGE SCALE GENOMIC DNA]</scope>
    <source>
        <strain evidence="6 7">ACS-139-V-Col8</strain>
    </source>
</reference>
<dbReference type="Gene3D" id="3.60.15.10">
    <property type="entry name" value="Ribonuclease Z/Hydroxyacylglutathione hydrolase-like"/>
    <property type="match status" value="1"/>
</dbReference>
<evidence type="ECO:0000313" key="7">
    <source>
        <dbReference type="Proteomes" id="UP000005990"/>
    </source>
</evidence>
<dbReference type="InterPro" id="IPR001279">
    <property type="entry name" value="Metallo-B-lactamas"/>
</dbReference>
<dbReference type="eggNOG" id="COG0491">
    <property type="taxonomic scope" value="Bacteria"/>
</dbReference>
<comment type="similarity">
    <text evidence="1">Belongs to the metallo-beta-lactamase superfamily.</text>
</comment>
<keyword evidence="3" id="KW-0378">Hydrolase</keyword>
<evidence type="ECO:0000256" key="2">
    <source>
        <dbReference type="ARBA" id="ARBA00022723"/>
    </source>
</evidence>
<evidence type="ECO:0000313" key="6">
    <source>
        <dbReference type="EMBL" id="EFR30748.1"/>
    </source>
</evidence>
<keyword evidence="7" id="KW-1185">Reference proteome</keyword>
<evidence type="ECO:0000259" key="5">
    <source>
        <dbReference type="SMART" id="SM00849"/>
    </source>
</evidence>
<dbReference type="PANTHER" id="PTHR42978:SF6">
    <property type="entry name" value="QUORUM-QUENCHING LACTONASE YTNP-RELATED"/>
    <property type="match status" value="1"/>
</dbReference>
<dbReference type="Proteomes" id="UP000005990">
    <property type="component" value="Unassembled WGS sequence"/>
</dbReference>
<dbReference type="PANTHER" id="PTHR42978">
    <property type="entry name" value="QUORUM-QUENCHING LACTONASE YTNP-RELATED-RELATED"/>
    <property type="match status" value="1"/>
</dbReference>
<keyword evidence="2" id="KW-0479">Metal-binding</keyword>
<dbReference type="AlphaFoldDB" id="E4KQM8"/>
<comment type="caution">
    <text evidence="6">The sequence shown here is derived from an EMBL/GenBank/DDBJ whole genome shotgun (WGS) entry which is preliminary data.</text>
</comment>
<sequence length="299" mass="34773">MDHYKFHEMNLYFLDGVQKYSDGGRIFGPVPKAVWAKRYPNDDKNMITANTDPILVQYQGKNYLIDASMTPETQPEKLFRNEGAEGQKSYVDESLAKLDLTPEDIDIILMTHLHNDHMSGLTALKDGEIVSKFPNAKIYAEAREWYDVRHPNSRTKNTYLDFNWKPVQDQVETFEDHLSLADGAIEMFHVGGHSRGQSVVRLHQDGDYMIQMSDLFQTVAQNNPGWVTGVDDYPMDVISSKEKWFEEGIKHNYKFFHYHDPYYTWIQYNPDGKGYADFQKRSRKPLIEWTDDLKDPAAK</sequence>
<name>E4KQM8_9LACT</name>
<organism evidence="6 7">
    <name type="scientific">Eremococcus coleocola ACS-139-V-Col8</name>
    <dbReference type="NCBI Taxonomy" id="908337"/>
    <lineage>
        <taxon>Bacteria</taxon>
        <taxon>Bacillati</taxon>
        <taxon>Bacillota</taxon>
        <taxon>Bacilli</taxon>
        <taxon>Lactobacillales</taxon>
        <taxon>Aerococcaceae</taxon>
        <taxon>Eremococcus</taxon>
    </lineage>
</organism>
<protein>
    <submittedName>
        <fullName evidence="6">Metallo-beta-lactamase domain protein</fullName>
    </submittedName>
</protein>
<dbReference type="RefSeq" id="WP_006418908.1">
    <property type="nucleotide sequence ID" value="NZ_AENN01000017.1"/>
</dbReference>
<dbReference type="STRING" id="908337.HMPREF9257_0587"/>
<dbReference type="InterPro" id="IPR051013">
    <property type="entry name" value="MBL_superfamily_lactonases"/>
</dbReference>
<dbReference type="SMART" id="SM00849">
    <property type="entry name" value="Lactamase_B"/>
    <property type="match status" value="1"/>
</dbReference>
<dbReference type="CDD" id="cd07728">
    <property type="entry name" value="YtnP-like_MBL-fold"/>
    <property type="match status" value="1"/>
</dbReference>
<proteinExistence type="inferred from homology"/>
<evidence type="ECO:0000256" key="3">
    <source>
        <dbReference type="ARBA" id="ARBA00022801"/>
    </source>
</evidence>
<dbReference type="Pfam" id="PF00753">
    <property type="entry name" value="Lactamase_B"/>
    <property type="match status" value="1"/>
</dbReference>
<evidence type="ECO:0000256" key="1">
    <source>
        <dbReference type="ARBA" id="ARBA00007749"/>
    </source>
</evidence>
<keyword evidence="4" id="KW-0862">Zinc</keyword>
<feature type="domain" description="Metallo-beta-lactamase" evidence="5">
    <location>
        <begin position="50"/>
        <end position="259"/>
    </location>
</feature>
<gene>
    <name evidence="6" type="ORF">HMPREF9257_0587</name>
</gene>
<accession>E4KQM8</accession>
<dbReference type="GO" id="GO:0046872">
    <property type="term" value="F:metal ion binding"/>
    <property type="evidence" value="ECO:0007669"/>
    <property type="project" value="UniProtKB-KW"/>
</dbReference>
<dbReference type="SUPFAM" id="SSF56281">
    <property type="entry name" value="Metallo-hydrolase/oxidoreductase"/>
    <property type="match status" value="1"/>
</dbReference>
<dbReference type="GO" id="GO:0016787">
    <property type="term" value="F:hydrolase activity"/>
    <property type="evidence" value="ECO:0007669"/>
    <property type="project" value="UniProtKB-KW"/>
</dbReference>
<dbReference type="InterPro" id="IPR036866">
    <property type="entry name" value="RibonucZ/Hydroxyglut_hydro"/>
</dbReference>
<dbReference type="EMBL" id="AENN01000017">
    <property type="protein sequence ID" value="EFR30748.1"/>
    <property type="molecule type" value="Genomic_DNA"/>
</dbReference>
<evidence type="ECO:0000256" key="4">
    <source>
        <dbReference type="ARBA" id="ARBA00022833"/>
    </source>
</evidence>